<sequence length="173" mass="18717">MVGHSAGAPQIVVLTPGQQAAEFSLRNQHGETVALSARSGRPVAVMFYPFAFSRVCGSELAQIHQRWAEFADIDAALLAISCEPVHTLRAYAEALSAEPSEDHAQGLGFELLSDFWPHGEVAQAYDSFDAEKGCPVRNTFILDPGQRITQVISSPMGQPRDLDEVLAALARAR</sequence>
<evidence type="ECO:0000256" key="6">
    <source>
        <dbReference type="PIRSR" id="PIRSR000239-1"/>
    </source>
</evidence>
<evidence type="ECO:0000256" key="3">
    <source>
        <dbReference type="ARBA" id="ARBA00022862"/>
    </source>
</evidence>
<dbReference type="PANTHER" id="PTHR10681:SF121">
    <property type="entry name" value="ALKYL HYDROPEROXIDE REDUCTASE C"/>
    <property type="match status" value="1"/>
</dbReference>
<keyword evidence="9" id="KW-1185">Reference proteome</keyword>
<evidence type="ECO:0000256" key="4">
    <source>
        <dbReference type="ARBA" id="ARBA00023002"/>
    </source>
</evidence>
<evidence type="ECO:0000259" key="7">
    <source>
        <dbReference type="PROSITE" id="PS51352"/>
    </source>
</evidence>
<keyword evidence="4" id="KW-0560">Oxidoreductase</keyword>
<dbReference type="InterPro" id="IPR050217">
    <property type="entry name" value="Peroxiredoxin"/>
</dbReference>
<dbReference type="GO" id="GO:0045454">
    <property type="term" value="P:cell redox homeostasis"/>
    <property type="evidence" value="ECO:0007669"/>
    <property type="project" value="TreeGrafter"/>
</dbReference>
<evidence type="ECO:0000256" key="2">
    <source>
        <dbReference type="ARBA" id="ARBA00022559"/>
    </source>
</evidence>
<comment type="similarity">
    <text evidence="1">Belongs to the peroxiredoxin family. AhpC/Prx1 subfamily.</text>
</comment>
<accession>A0A7X8TK94</accession>
<evidence type="ECO:0000313" key="8">
    <source>
        <dbReference type="EMBL" id="NLS10094.1"/>
    </source>
</evidence>
<feature type="domain" description="Thioredoxin" evidence="7">
    <location>
        <begin position="14"/>
        <end position="173"/>
    </location>
</feature>
<gene>
    <name evidence="8" type="ORF">HGQ17_08790</name>
</gene>
<dbReference type="GO" id="GO:0006979">
    <property type="term" value="P:response to oxidative stress"/>
    <property type="evidence" value="ECO:0007669"/>
    <property type="project" value="TreeGrafter"/>
</dbReference>
<feature type="active site" description="Cysteine sulfenic acid (-SOH) intermediate; for peroxidase activity" evidence="6">
    <location>
        <position position="56"/>
    </location>
</feature>
<dbReference type="InterPro" id="IPR036249">
    <property type="entry name" value="Thioredoxin-like_sf"/>
</dbReference>
<proteinExistence type="inferred from homology"/>
<evidence type="ECO:0000256" key="5">
    <source>
        <dbReference type="ARBA" id="ARBA00023284"/>
    </source>
</evidence>
<dbReference type="Proteomes" id="UP000523139">
    <property type="component" value="Unassembled WGS sequence"/>
</dbReference>
<dbReference type="AlphaFoldDB" id="A0A7X8TK94"/>
<dbReference type="PROSITE" id="PS51352">
    <property type="entry name" value="THIOREDOXIN_2"/>
    <property type="match status" value="1"/>
</dbReference>
<dbReference type="GO" id="GO:0008379">
    <property type="term" value="F:thioredoxin peroxidase activity"/>
    <property type="evidence" value="ECO:0007669"/>
    <property type="project" value="TreeGrafter"/>
</dbReference>
<dbReference type="InterPro" id="IPR000866">
    <property type="entry name" value="AhpC/TSA"/>
</dbReference>
<dbReference type="Gene3D" id="3.40.30.10">
    <property type="entry name" value="Glutaredoxin"/>
    <property type="match status" value="1"/>
</dbReference>
<dbReference type="Pfam" id="PF00578">
    <property type="entry name" value="AhpC-TSA"/>
    <property type="match status" value="1"/>
</dbReference>
<keyword evidence="3" id="KW-0049">Antioxidant</keyword>
<keyword evidence="2" id="KW-0575">Peroxidase</keyword>
<evidence type="ECO:0000256" key="1">
    <source>
        <dbReference type="ARBA" id="ARBA00009796"/>
    </source>
</evidence>
<dbReference type="PANTHER" id="PTHR10681">
    <property type="entry name" value="THIOREDOXIN PEROXIDASE"/>
    <property type="match status" value="1"/>
</dbReference>
<name>A0A7X8TK94_9MICC</name>
<protein>
    <submittedName>
        <fullName evidence="8">Redoxin domain-containing protein</fullName>
    </submittedName>
</protein>
<evidence type="ECO:0000313" key="9">
    <source>
        <dbReference type="Proteomes" id="UP000523139"/>
    </source>
</evidence>
<dbReference type="GO" id="GO:0033554">
    <property type="term" value="P:cellular response to stress"/>
    <property type="evidence" value="ECO:0007669"/>
    <property type="project" value="TreeGrafter"/>
</dbReference>
<organism evidence="8 9">
    <name type="scientific">Nesterenkonia sedimenti</name>
    <dbReference type="NCBI Taxonomy" id="1463632"/>
    <lineage>
        <taxon>Bacteria</taxon>
        <taxon>Bacillati</taxon>
        <taxon>Actinomycetota</taxon>
        <taxon>Actinomycetes</taxon>
        <taxon>Micrococcales</taxon>
        <taxon>Micrococcaceae</taxon>
        <taxon>Nesterenkonia</taxon>
    </lineage>
</organism>
<dbReference type="GO" id="GO:0005829">
    <property type="term" value="C:cytosol"/>
    <property type="evidence" value="ECO:0007669"/>
    <property type="project" value="TreeGrafter"/>
</dbReference>
<comment type="caution">
    <text evidence="8">The sequence shown here is derived from an EMBL/GenBank/DDBJ whole genome shotgun (WGS) entry which is preliminary data.</text>
</comment>
<dbReference type="EMBL" id="JABAHY010000007">
    <property type="protein sequence ID" value="NLS10094.1"/>
    <property type="molecule type" value="Genomic_DNA"/>
</dbReference>
<keyword evidence="5" id="KW-0676">Redox-active center</keyword>
<dbReference type="InterPro" id="IPR013766">
    <property type="entry name" value="Thioredoxin_domain"/>
</dbReference>
<dbReference type="SUPFAM" id="SSF52833">
    <property type="entry name" value="Thioredoxin-like"/>
    <property type="match status" value="1"/>
</dbReference>
<dbReference type="PIRSF" id="PIRSF000239">
    <property type="entry name" value="AHPC"/>
    <property type="match status" value="1"/>
</dbReference>
<dbReference type="GO" id="GO:0042744">
    <property type="term" value="P:hydrogen peroxide catabolic process"/>
    <property type="evidence" value="ECO:0007669"/>
    <property type="project" value="TreeGrafter"/>
</dbReference>
<dbReference type="InterPro" id="IPR024706">
    <property type="entry name" value="Peroxiredoxin_AhpC-typ"/>
</dbReference>
<reference evidence="8 9" key="1">
    <citation type="submission" date="2020-04" db="EMBL/GenBank/DDBJ databases">
        <title>Nesterenkonia sp. nov., isolated from marine sediment.</title>
        <authorList>
            <person name="Zhang G."/>
        </authorList>
    </citation>
    <scope>NUCLEOTIDE SEQUENCE [LARGE SCALE GENOMIC DNA]</scope>
    <source>
        <strain evidence="8 9">MY13</strain>
    </source>
</reference>